<gene>
    <name evidence="2" type="ORF">CTOB1V02_LOCUS5770</name>
</gene>
<evidence type="ECO:0000256" key="1">
    <source>
        <dbReference type="ARBA" id="ARBA00023157"/>
    </source>
</evidence>
<accession>A0A7R8WA91</accession>
<sequence length="418" mass="47550">MSARPVLLPLRFGRRKLKKVVLFLILCLLVGTYFTVRSAPKDSEQHPFHSDQKNAVSNPFDRRGIRVVIGYYTGDDEIKKGENLSKAELNANSYSPVPGVGENGIPVVIPFHETNKMTRLFSINQFNLMASDRISVDRKLPDVRKKRCREKVYPPFSSLPSTSVVIVFHNEAWSTLLRTVHSVINRSPKELLHEIILVDDASERGLQFLGSIIPEFLGESLEAYIAGLSVPTRVLRLPSRQGLVKARLFGAQEASGAVLTFLDAHCETTDGTKSSFSWKKGFIRHSILMHELNSSKILSHRPTGWLEPLLFTVSEDRRNVVSPIIDIIDDKTFAYVKSLELHWGGFNWNMHFRWYSIGQAAMDERKRDPTAAFRSPVMAGGLFSIDRKYFYEMGSYDEDMDIWGGENIEMSLRVRHLY</sequence>
<dbReference type="Gene3D" id="3.90.550.10">
    <property type="entry name" value="Spore Coat Polysaccharide Biosynthesis Protein SpsA, Chain A"/>
    <property type="match status" value="2"/>
</dbReference>
<organism evidence="2">
    <name type="scientific">Cyprideis torosa</name>
    <dbReference type="NCBI Taxonomy" id="163714"/>
    <lineage>
        <taxon>Eukaryota</taxon>
        <taxon>Metazoa</taxon>
        <taxon>Ecdysozoa</taxon>
        <taxon>Arthropoda</taxon>
        <taxon>Crustacea</taxon>
        <taxon>Oligostraca</taxon>
        <taxon>Ostracoda</taxon>
        <taxon>Podocopa</taxon>
        <taxon>Podocopida</taxon>
        <taxon>Cytherocopina</taxon>
        <taxon>Cytheroidea</taxon>
        <taxon>Cytherideidae</taxon>
        <taxon>Cyprideis</taxon>
    </lineage>
</organism>
<reference evidence="2" key="1">
    <citation type="submission" date="2020-11" db="EMBL/GenBank/DDBJ databases">
        <authorList>
            <person name="Tran Van P."/>
        </authorList>
    </citation>
    <scope>NUCLEOTIDE SEQUENCE</scope>
</reference>
<evidence type="ECO:0000313" key="2">
    <source>
        <dbReference type="EMBL" id="CAD7227876.1"/>
    </source>
</evidence>
<dbReference type="GO" id="GO:0004653">
    <property type="term" value="F:polypeptide N-acetylgalactosaminyltransferase activity"/>
    <property type="evidence" value="ECO:0007669"/>
    <property type="project" value="TreeGrafter"/>
</dbReference>
<protein>
    <submittedName>
        <fullName evidence="2">Uncharacterized protein</fullName>
    </submittedName>
</protein>
<dbReference type="InterPro" id="IPR029044">
    <property type="entry name" value="Nucleotide-diphossugar_trans"/>
</dbReference>
<dbReference type="PANTHER" id="PTHR11675">
    <property type="entry name" value="N-ACETYLGALACTOSAMINYLTRANSFERASE"/>
    <property type="match status" value="1"/>
</dbReference>
<dbReference type="InterPro" id="IPR001173">
    <property type="entry name" value="Glyco_trans_2-like"/>
</dbReference>
<name>A0A7R8WA91_9CRUS</name>
<keyword evidence="1" id="KW-1015">Disulfide bond</keyword>
<dbReference type="SUPFAM" id="SSF53448">
    <property type="entry name" value="Nucleotide-diphospho-sugar transferases"/>
    <property type="match status" value="2"/>
</dbReference>
<proteinExistence type="predicted"/>
<dbReference type="AlphaFoldDB" id="A0A7R8WA91"/>
<dbReference type="EMBL" id="OB661290">
    <property type="protein sequence ID" value="CAD7227876.1"/>
    <property type="molecule type" value="Genomic_DNA"/>
</dbReference>
<dbReference type="GO" id="GO:0005794">
    <property type="term" value="C:Golgi apparatus"/>
    <property type="evidence" value="ECO:0007669"/>
    <property type="project" value="TreeGrafter"/>
</dbReference>
<dbReference type="GO" id="GO:0006493">
    <property type="term" value="P:protein O-linked glycosylation"/>
    <property type="evidence" value="ECO:0007669"/>
    <property type="project" value="TreeGrafter"/>
</dbReference>
<dbReference type="Pfam" id="PF00535">
    <property type="entry name" value="Glycos_transf_2"/>
    <property type="match status" value="1"/>
</dbReference>
<dbReference type="OrthoDB" id="330637at2759"/>
<dbReference type="PANTHER" id="PTHR11675:SF118">
    <property type="entry name" value="POLYPEPTIDE N-ACETYLGALACTOSAMINYLTRANSFERASE 3"/>
    <property type="match status" value="1"/>
</dbReference>